<proteinExistence type="predicted"/>
<comment type="caution">
    <text evidence="1">The sequence shown here is derived from an EMBL/GenBank/DDBJ whole genome shotgun (WGS) entry which is preliminary data.</text>
</comment>
<protein>
    <submittedName>
        <fullName evidence="1">Uncharacterized protein</fullName>
    </submittedName>
</protein>
<reference evidence="1 2" key="1">
    <citation type="journal article" date="2024" name="Arch. Microbiol.">
        <title>Corallococcus caeni sp. nov., a novel myxobacterium isolated from activated sludge.</title>
        <authorList>
            <person name="Tomita S."/>
            <person name="Nakai R."/>
            <person name="Kuroda K."/>
            <person name="Kurashita H."/>
            <person name="Hatamoto M."/>
            <person name="Yamaguchi T."/>
            <person name="Narihiro T."/>
        </authorList>
    </citation>
    <scope>NUCLEOTIDE SEQUENCE [LARGE SCALE GENOMIC DNA]</scope>
    <source>
        <strain evidence="1 2">NO1</strain>
    </source>
</reference>
<keyword evidence="2" id="KW-1185">Reference proteome</keyword>
<gene>
    <name evidence="1" type="ORF">ASNO1_78240</name>
</gene>
<evidence type="ECO:0000313" key="2">
    <source>
        <dbReference type="Proteomes" id="UP001342631"/>
    </source>
</evidence>
<accession>A0ABQ6R5I2</accession>
<organism evidence="1 2">
    <name type="scientific">Corallococcus caeni</name>
    <dbReference type="NCBI Taxonomy" id="3082388"/>
    <lineage>
        <taxon>Bacteria</taxon>
        <taxon>Pseudomonadati</taxon>
        <taxon>Myxococcota</taxon>
        <taxon>Myxococcia</taxon>
        <taxon>Myxococcales</taxon>
        <taxon>Cystobacterineae</taxon>
        <taxon>Myxococcaceae</taxon>
        <taxon>Corallococcus</taxon>
    </lineage>
</organism>
<dbReference type="Proteomes" id="UP001342631">
    <property type="component" value="Unassembled WGS sequence"/>
</dbReference>
<name>A0ABQ6R5I2_9BACT</name>
<dbReference type="EMBL" id="BTTX01000088">
    <property type="protein sequence ID" value="GMU11570.1"/>
    <property type="molecule type" value="Genomic_DNA"/>
</dbReference>
<evidence type="ECO:0000313" key="1">
    <source>
        <dbReference type="EMBL" id="GMU11570.1"/>
    </source>
</evidence>
<sequence>MKLKSLGPARLQLKLVQVQNECNNKKAYTRNFNMGLYNAAEWLCGCKNKNAFFVSYV</sequence>